<dbReference type="SUPFAM" id="SSF57903">
    <property type="entry name" value="FYVE/PHD zinc finger"/>
    <property type="match status" value="1"/>
</dbReference>
<evidence type="ECO:0000256" key="4">
    <source>
        <dbReference type="PROSITE-ProRule" id="PRU00146"/>
    </source>
</evidence>
<feature type="coiled-coil region" evidence="5">
    <location>
        <begin position="142"/>
        <end position="198"/>
    </location>
</feature>
<dbReference type="Pfam" id="PF03564">
    <property type="entry name" value="DUF1759"/>
    <property type="match status" value="1"/>
</dbReference>
<proteinExistence type="predicted"/>
<feature type="region of interest" description="Disordered" evidence="6">
    <location>
        <begin position="71"/>
        <end position="119"/>
    </location>
</feature>
<evidence type="ECO:0000259" key="7">
    <source>
        <dbReference type="PROSITE" id="PS50016"/>
    </source>
</evidence>
<dbReference type="PROSITE" id="PS50016">
    <property type="entry name" value="ZF_PHD_2"/>
    <property type="match status" value="1"/>
</dbReference>
<dbReference type="InterPro" id="IPR019786">
    <property type="entry name" value="Zinc_finger_PHD-type_CS"/>
</dbReference>
<protein>
    <recommendedName>
        <fullName evidence="7">PHD-type domain-containing protein</fullName>
    </recommendedName>
</protein>
<dbReference type="Pfam" id="PF00628">
    <property type="entry name" value="PHD"/>
    <property type="match status" value="1"/>
</dbReference>
<dbReference type="InterPro" id="IPR013083">
    <property type="entry name" value="Znf_RING/FYVE/PHD"/>
</dbReference>
<dbReference type="GeneID" id="134286214"/>
<dbReference type="Gene3D" id="3.30.40.10">
    <property type="entry name" value="Zinc/RING finger domain, C3HC4 (zinc finger)"/>
    <property type="match status" value="1"/>
</dbReference>
<dbReference type="EnsemblMetazoa" id="AALFPA23_002757.R2758">
    <property type="protein sequence ID" value="AALFPA23_002757.P2758"/>
    <property type="gene ID" value="AALFPA23_002757"/>
</dbReference>
<dbReference type="InterPro" id="IPR043502">
    <property type="entry name" value="DNA/RNA_pol_sf"/>
</dbReference>
<dbReference type="InterPro" id="IPR019787">
    <property type="entry name" value="Znf_PHD-finger"/>
</dbReference>
<keyword evidence="3" id="KW-0862">Zinc</keyword>
<keyword evidence="1" id="KW-0479">Metal-binding</keyword>
<feature type="compositionally biased region" description="Low complexity" evidence="6">
    <location>
        <begin position="315"/>
        <end position="324"/>
    </location>
</feature>
<dbReference type="SMART" id="SM00249">
    <property type="entry name" value="PHD"/>
    <property type="match status" value="1"/>
</dbReference>
<dbReference type="RefSeq" id="XP_062703781.1">
    <property type="nucleotide sequence ID" value="XM_062847797.1"/>
</dbReference>
<feature type="region of interest" description="Disordered" evidence="6">
    <location>
        <begin position="241"/>
        <end position="263"/>
    </location>
</feature>
<accession>A0ABM1XTP4</accession>
<evidence type="ECO:0000313" key="9">
    <source>
        <dbReference type="Proteomes" id="UP000069940"/>
    </source>
</evidence>
<dbReference type="PROSITE" id="PS01359">
    <property type="entry name" value="ZF_PHD_1"/>
    <property type="match status" value="1"/>
</dbReference>
<dbReference type="InterPro" id="IPR001965">
    <property type="entry name" value="Znf_PHD"/>
</dbReference>
<evidence type="ECO:0000313" key="8">
    <source>
        <dbReference type="EnsemblMetazoa" id="AALFPA23_002757.P2758"/>
    </source>
</evidence>
<keyword evidence="2 4" id="KW-0863">Zinc-finger</keyword>
<keyword evidence="5" id="KW-0175">Coiled coil</keyword>
<evidence type="ECO:0000256" key="3">
    <source>
        <dbReference type="ARBA" id="ARBA00022833"/>
    </source>
</evidence>
<dbReference type="InterPro" id="IPR005312">
    <property type="entry name" value="DUF1759"/>
</dbReference>
<organism evidence="8 9">
    <name type="scientific">Aedes albopictus</name>
    <name type="common">Asian tiger mosquito</name>
    <name type="synonym">Stegomyia albopicta</name>
    <dbReference type="NCBI Taxonomy" id="7160"/>
    <lineage>
        <taxon>Eukaryota</taxon>
        <taxon>Metazoa</taxon>
        <taxon>Ecdysozoa</taxon>
        <taxon>Arthropoda</taxon>
        <taxon>Hexapoda</taxon>
        <taxon>Insecta</taxon>
        <taxon>Pterygota</taxon>
        <taxon>Neoptera</taxon>
        <taxon>Endopterygota</taxon>
        <taxon>Diptera</taxon>
        <taxon>Nematocera</taxon>
        <taxon>Culicoidea</taxon>
        <taxon>Culicidae</taxon>
        <taxon>Culicinae</taxon>
        <taxon>Aedini</taxon>
        <taxon>Aedes</taxon>
        <taxon>Stegomyia</taxon>
    </lineage>
</organism>
<reference evidence="9" key="1">
    <citation type="journal article" date="2015" name="Proc. Natl. Acad. Sci. U.S.A.">
        <title>Genome sequence of the Asian Tiger mosquito, Aedes albopictus, reveals insights into its biology, genetics, and evolution.</title>
        <authorList>
            <person name="Chen X.G."/>
            <person name="Jiang X."/>
            <person name="Gu J."/>
            <person name="Xu M."/>
            <person name="Wu Y."/>
            <person name="Deng Y."/>
            <person name="Zhang C."/>
            <person name="Bonizzoni M."/>
            <person name="Dermauw W."/>
            <person name="Vontas J."/>
            <person name="Armbruster P."/>
            <person name="Huang X."/>
            <person name="Yang Y."/>
            <person name="Zhang H."/>
            <person name="He W."/>
            <person name="Peng H."/>
            <person name="Liu Y."/>
            <person name="Wu K."/>
            <person name="Chen J."/>
            <person name="Lirakis M."/>
            <person name="Topalis P."/>
            <person name="Van Leeuwen T."/>
            <person name="Hall A.B."/>
            <person name="Jiang X."/>
            <person name="Thorpe C."/>
            <person name="Mueller R.L."/>
            <person name="Sun C."/>
            <person name="Waterhouse R.M."/>
            <person name="Yan G."/>
            <person name="Tu Z.J."/>
            <person name="Fang X."/>
            <person name="James A.A."/>
        </authorList>
    </citation>
    <scope>NUCLEOTIDE SEQUENCE [LARGE SCALE GENOMIC DNA]</scope>
    <source>
        <strain evidence="9">Foshan</strain>
    </source>
</reference>
<evidence type="ECO:0000256" key="5">
    <source>
        <dbReference type="SAM" id="Coils"/>
    </source>
</evidence>
<name>A0ABM1XTP4_AEDAL</name>
<evidence type="ECO:0000256" key="6">
    <source>
        <dbReference type="SAM" id="MobiDB-lite"/>
    </source>
</evidence>
<dbReference type="InterPro" id="IPR011011">
    <property type="entry name" value="Znf_FYVE_PHD"/>
</dbReference>
<evidence type="ECO:0000256" key="1">
    <source>
        <dbReference type="ARBA" id="ARBA00022723"/>
    </source>
</evidence>
<dbReference type="Proteomes" id="UP000069940">
    <property type="component" value="Unassembled WGS sequence"/>
</dbReference>
<keyword evidence="9" id="KW-1185">Reference proteome</keyword>
<dbReference type="PANTHER" id="PTHR47331">
    <property type="entry name" value="PHD-TYPE DOMAIN-CONTAINING PROTEIN"/>
    <property type="match status" value="1"/>
</dbReference>
<dbReference type="CDD" id="cd15489">
    <property type="entry name" value="PHD_SF"/>
    <property type="match status" value="1"/>
</dbReference>
<reference evidence="8" key="2">
    <citation type="submission" date="2025-05" db="UniProtKB">
        <authorList>
            <consortium name="EnsemblMetazoa"/>
        </authorList>
    </citation>
    <scope>IDENTIFICATION</scope>
    <source>
        <strain evidence="8">Foshan</strain>
    </source>
</reference>
<feature type="domain" description="PHD-type" evidence="7">
    <location>
        <begin position="14"/>
        <end position="63"/>
    </location>
</feature>
<evidence type="ECO:0000256" key="2">
    <source>
        <dbReference type="ARBA" id="ARBA00022771"/>
    </source>
</evidence>
<feature type="region of interest" description="Disordered" evidence="6">
    <location>
        <begin position="315"/>
        <end position="336"/>
    </location>
</feature>
<dbReference type="PANTHER" id="PTHR47331:SF5">
    <property type="entry name" value="RIBONUCLEASE H"/>
    <property type="match status" value="1"/>
</dbReference>
<dbReference type="SUPFAM" id="SSF56672">
    <property type="entry name" value="DNA/RNA polymerases"/>
    <property type="match status" value="1"/>
</dbReference>
<feature type="compositionally biased region" description="Polar residues" evidence="6">
    <location>
        <begin position="242"/>
        <end position="257"/>
    </location>
</feature>
<sequence>MSLPGGIDGSSKSPSNCVACDRPDSSEDMVACDGCGSWYHYSCADVDGSVANLPWTCGSCGILNQTPIPQKGARKVDAKKGSKRLTVPAGPEKSSKISVVSKGTSRKSKKSGAEDQVSSTSSARARLALELKMVDEQDQIRAEELQAELVMKNKKLLLEKQNRDRELALEGKKLAEEKAFQEKQLEEEEKTRKAMLEMKRLSLEAKKSIVRQFSQRGSEVSSVSASEVTNSEEKVRRWLQKSGEQTEGNMQSTSAAKDSSKLPEISGEIKFNEAQEPIFNVAKKSFFREMPRERKEHDDGEDVAYNVRPRLTAGNAAQGAASGSMYDPTDNGPTSRQLAARQVMGKDLPTFSGNPEDWPIWISNFERSTATCGFSLDENLIRLQRSLKGPAMEMVRSRLLSPASVPHVIKTLQMRYGRPETLIRALTEKIRQLPSPKVDNLNSIVDFGLAVDSLVEHLKTAKQQAHLANPALLHDLVAKLPVEYRMKWSSYKTEIPIVNLGTFGSFMSSVVELAFEVMDDQPMSNATKTAQQKPKDRNFIHAHSDSTSVECTSLQNDPKSPVYPTKKVCVVCKKEGHKVTECFLFKAMNIDGRLKVVSQHALCRTCLNQHGKWPCKTWKGCDIEGCRLRHHTLLHTCEPAVPLVVSTSHSELLSESGPIFRILPVTLYAKEKRVEVFAFVDEGSQISLLDVAVADELGVTGPSNTLNLQWTGNVTREEVNSRVIEMNISGETSTKRYRMMDARTVESLQLPTQSLSYRNLAEKYPHLRGLPIADYENVTPKLLIGLDNLKLTIPLKIREGRWGQPMAAKCRLGWSIYGCSRSVTESFTCGFHVGGWTNSEGELNQLVRDCITLDNSGVQPPLTPLESEENKRAQQLLQTTTRRVGNRFETGLLWKWDYIQLPDSYGMALRRLHSLEKRLEKDQPLYDSVRQQMREYQQKGYAHRATEEELATTSSERTWYLPLGVVLNPKKPNKVRIIWDAAAKVNGVSLNSVLLKGPDYLASLVEVFYHFRLYAVALTGDIKEMFHRLFIRPEDRQYQRFLWRDLCHGCCHIRCDVLSKLRSTR</sequence>